<dbReference type="InterPro" id="IPR043519">
    <property type="entry name" value="NT_sf"/>
</dbReference>
<dbReference type="PROSITE" id="PS50056">
    <property type="entry name" value="TYR_PHOSPHATASE_2"/>
    <property type="match status" value="1"/>
</dbReference>
<gene>
    <name evidence="3" type="ORF">CGC48_05570</name>
</gene>
<accession>A0A250E8S2</accession>
<sequence length="479" mass="56331">MKQLEIIKKINSSFKEIEGIKTALLIGSFARKEATVKSDVDYSIWIDEKLFNAAALGKKMEEIFPSALKILQNNLRNRIVIYFEDCPRAEIVWYKNLSEIDKNFLGSEITDINDSIIYVFSDLQEDVKSYLKKISDEKQAILPKKDIITKVKNLTDNFLYEFETTSNLHSRRDSYRFYFHYNIALQMAVQLNYLSLGNTKHHYLPKHFSMLMTGEKFLEKLNATTNLERANDKKRFLLDFFYAALERLNIHSEQEINEIKSFLETIYKRDYLWNFRDISLYNNRIKEGVIYRTATLTLFQKQSFFDELLKEKNIKTIIDLRADRELLDENLRYNENSLKKINYCWTPFDPWKQTDYFKENFHYGTDTQIAYRFFAVEGKSSIKKAIEAILAENQSVAIHCFAGKDRTGAFVSLLHLLSEADKETIYTDYLATEVDTNKNKIDAFLEIIEKEGGIIPYLRSCSLSDKQIQKLKQKILKNE</sequence>
<dbReference type="EMBL" id="CP022378">
    <property type="protein sequence ID" value="ATA68145.1"/>
    <property type="molecule type" value="Genomic_DNA"/>
</dbReference>
<name>A0A250E8S2_9FLAO</name>
<dbReference type="PROSITE" id="PS00383">
    <property type="entry name" value="TYR_PHOSPHATASE_1"/>
    <property type="match status" value="1"/>
</dbReference>
<evidence type="ECO:0000313" key="4">
    <source>
        <dbReference type="Proteomes" id="UP000242855"/>
    </source>
</evidence>
<dbReference type="GO" id="GO:0004721">
    <property type="term" value="F:phosphoprotein phosphatase activity"/>
    <property type="evidence" value="ECO:0007669"/>
    <property type="project" value="InterPro"/>
</dbReference>
<organism evidence="3 4">
    <name type="scientific">Capnocytophaga cynodegmi</name>
    <dbReference type="NCBI Taxonomy" id="28189"/>
    <lineage>
        <taxon>Bacteria</taxon>
        <taxon>Pseudomonadati</taxon>
        <taxon>Bacteroidota</taxon>
        <taxon>Flavobacteriia</taxon>
        <taxon>Flavobacteriales</taxon>
        <taxon>Flavobacteriaceae</taxon>
        <taxon>Capnocytophaga</taxon>
    </lineage>
</organism>
<reference evidence="3 4" key="1">
    <citation type="journal article" date="2017" name="Genome Announc.">
        <title>Twelve Complete Reference Genomes of Clinical Isolates in the Capnocytophaga Genus.</title>
        <authorList>
            <person name="Villarma A."/>
            <person name="Gulvik C.A."/>
            <person name="Rowe L.A."/>
            <person name="Sheth M."/>
            <person name="Juieng P."/>
            <person name="Nicholson A.C."/>
            <person name="Loparev V.N."/>
            <person name="McQuiston J.R."/>
        </authorList>
    </citation>
    <scope>NUCLEOTIDE SEQUENCE [LARGE SCALE GENOMIC DNA]</scope>
    <source>
        <strain evidence="3 4">G7591</strain>
    </source>
</reference>
<dbReference type="InterPro" id="IPR026893">
    <property type="entry name" value="Tyr/Ser_Pase_IphP-type"/>
</dbReference>
<dbReference type="InterPro" id="IPR029021">
    <property type="entry name" value="Prot-tyrosine_phosphatase-like"/>
</dbReference>
<dbReference type="PANTHER" id="PTHR31126:SF1">
    <property type="entry name" value="TYROSINE SPECIFIC PROTEIN PHOSPHATASES DOMAIN-CONTAINING PROTEIN"/>
    <property type="match status" value="1"/>
</dbReference>
<dbReference type="KEGG" id="ccyn:CGC48_05570"/>
<dbReference type="Proteomes" id="UP000242855">
    <property type="component" value="Chromosome"/>
</dbReference>
<protein>
    <recommendedName>
        <fullName evidence="2">Tyrosine specific protein phosphatases domain-containing protein</fullName>
    </recommendedName>
</protein>
<dbReference type="SUPFAM" id="SSF81301">
    <property type="entry name" value="Nucleotidyltransferase"/>
    <property type="match status" value="1"/>
</dbReference>
<dbReference type="InterPro" id="IPR041633">
    <property type="entry name" value="Polbeta"/>
</dbReference>
<evidence type="ECO:0000313" key="3">
    <source>
        <dbReference type="EMBL" id="ATA68145.1"/>
    </source>
</evidence>
<dbReference type="Pfam" id="PF18765">
    <property type="entry name" value="Polbeta"/>
    <property type="match status" value="1"/>
</dbReference>
<dbReference type="Gene3D" id="3.30.460.10">
    <property type="entry name" value="Beta Polymerase, domain 2"/>
    <property type="match status" value="1"/>
</dbReference>
<dbReference type="RefSeq" id="WP_098028792.1">
    <property type="nucleotide sequence ID" value="NZ_CP022378.1"/>
</dbReference>
<dbReference type="CDD" id="cd05403">
    <property type="entry name" value="NT_KNTase_like"/>
    <property type="match status" value="1"/>
</dbReference>
<feature type="domain" description="Tyrosine specific protein phosphatases" evidence="2">
    <location>
        <begin position="380"/>
        <end position="413"/>
    </location>
</feature>
<dbReference type="InterPro" id="IPR016130">
    <property type="entry name" value="Tyr_Pase_AS"/>
</dbReference>
<dbReference type="Pfam" id="PF13350">
    <property type="entry name" value="Y_phosphatase3"/>
    <property type="match status" value="1"/>
</dbReference>
<dbReference type="InterPro" id="IPR000387">
    <property type="entry name" value="Tyr_Pase_dom"/>
</dbReference>
<evidence type="ECO:0000259" key="2">
    <source>
        <dbReference type="PROSITE" id="PS50056"/>
    </source>
</evidence>
<dbReference type="SUPFAM" id="SSF52799">
    <property type="entry name" value="(Phosphotyrosine protein) phosphatases II"/>
    <property type="match status" value="1"/>
</dbReference>
<dbReference type="AlphaFoldDB" id="A0A250E8S2"/>
<comment type="similarity">
    <text evidence="1">Belongs to the protein-tyrosine phosphatase family.</text>
</comment>
<proteinExistence type="inferred from homology"/>
<dbReference type="GeneID" id="96781262"/>
<dbReference type="PANTHER" id="PTHR31126">
    <property type="entry name" value="TYROSINE-PROTEIN PHOSPHATASE"/>
    <property type="match status" value="1"/>
</dbReference>
<dbReference type="Gene3D" id="3.90.190.10">
    <property type="entry name" value="Protein tyrosine phosphatase superfamily"/>
    <property type="match status" value="1"/>
</dbReference>
<evidence type="ECO:0000256" key="1">
    <source>
        <dbReference type="ARBA" id="ARBA00009580"/>
    </source>
</evidence>